<proteinExistence type="predicted"/>
<comment type="caution">
    <text evidence="1">The sequence shown here is derived from an EMBL/GenBank/DDBJ whole genome shotgun (WGS) entry which is preliminary data.</text>
</comment>
<gene>
    <name evidence="1" type="ORF">GCM10008014_12680</name>
</gene>
<sequence>MSDGIELDPEENLHASLVGMAVDYLTRYLPGSSAEEAFEISLSGSFLVGDMVKVRLALLRAILSLGHIRAKEALICLENYYVIKQPG</sequence>
<reference evidence="2" key="1">
    <citation type="journal article" date="2019" name="Int. J. Syst. Evol. Microbiol.">
        <title>The Global Catalogue of Microorganisms (GCM) 10K type strain sequencing project: providing services to taxonomists for standard genome sequencing and annotation.</title>
        <authorList>
            <consortium name="The Broad Institute Genomics Platform"/>
            <consortium name="The Broad Institute Genome Sequencing Center for Infectious Disease"/>
            <person name="Wu L."/>
            <person name="Ma J."/>
        </authorList>
    </citation>
    <scope>NUCLEOTIDE SEQUENCE [LARGE SCALE GENOMIC DNA]</scope>
    <source>
        <strain evidence="2">CGMCC 1.12770</strain>
    </source>
</reference>
<dbReference type="EMBL" id="BMFU01000002">
    <property type="protein sequence ID" value="GGH48623.1"/>
    <property type="molecule type" value="Genomic_DNA"/>
</dbReference>
<evidence type="ECO:0000313" key="1">
    <source>
        <dbReference type="EMBL" id="GGH48623.1"/>
    </source>
</evidence>
<protein>
    <submittedName>
        <fullName evidence="1">Uncharacterized protein</fullName>
    </submittedName>
</protein>
<organism evidence="1 2">
    <name type="scientific">Paenibacillus silvae</name>
    <dbReference type="NCBI Taxonomy" id="1325358"/>
    <lineage>
        <taxon>Bacteria</taxon>
        <taxon>Bacillati</taxon>
        <taxon>Bacillota</taxon>
        <taxon>Bacilli</taxon>
        <taxon>Bacillales</taxon>
        <taxon>Paenibacillaceae</taxon>
        <taxon>Paenibacillus</taxon>
    </lineage>
</organism>
<evidence type="ECO:0000313" key="2">
    <source>
        <dbReference type="Proteomes" id="UP000652153"/>
    </source>
</evidence>
<keyword evidence="2" id="KW-1185">Reference proteome</keyword>
<accession>A0ABQ1Z4I6</accession>
<name>A0ABQ1Z4I6_9BACL</name>
<dbReference type="Proteomes" id="UP000652153">
    <property type="component" value="Unassembled WGS sequence"/>
</dbReference>